<dbReference type="SMART" id="SM00962">
    <property type="entry name" value="SRP54"/>
    <property type="match status" value="1"/>
</dbReference>
<feature type="region of interest" description="Disordered" evidence="10">
    <location>
        <begin position="1"/>
        <end position="84"/>
    </location>
</feature>
<feature type="compositionally biased region" description="Acidic residues" evidence="10">
    <location>
        <begin position="24"/>
        <end position="39"/>
    </location>
</feature>
<organism evidence="12 13">
    <name type="scientific">Tetragenococcus halophilus subsp. halophilus</name>
    <dbReference type="NCBI Taxonomy" id="1513897"/>
    <lineage>
        <taxon>Bacteria</taxon>
        <taxon>Bacillati</taxon>
        <taxon>Bacillota</taxon>
        <taxon>Bacilli</taxon>
        <taxon>Lactobacillales</taxon>
        <taxon>Enterococcaceae</taxon>
        <taxon>Tetragenococcus</taxon>
    </lineage>
</organism>
<dbReference type="FunFam" id="1.20.120.140:FF:000002">
    <property type="entry name" value="Signal recognition particle receptor FtsY"/>
    <property type="match status" value="1"/>
</dbReference>
<keyword evidence="13" id="KW-1185">Reference proteome</keyword>
<keyword evidence="7 9" id="KW-0675">Receptor</keyword>
<dbReference type="Pfam" id="PF02881">
    <property type="entry name" value="SRP54_N"/>
    <property type="match status" value="1"/>
</dbReference>
<comment type="caution">
    <text evidence="12">The sequence shown here is derived from an EMBL/GenBank/DDBJ whole genome shotgun (WGS) entry which is preliminary data.</text>
</comment>
<evidence type="ECO:0000313" key="13">
    <source>
        <dbReference type="Proteomes" id="UP000236214"/>
    </source>
</evidence>
<keyword evidence="3 9" id="KW-0547">Nucleotide-binding</keyword>
<dbReference type="SUPFAM" id="SSF52540">
    <property type="entry name" value="P-loop containing nucleoside triphosphate hydrolases"/>
    <property type="match status" value="1"/>
</dbReference>
<dbReference type="InterPro" id="IPR000897">
    <property type="entry name" value="SRP54_GTPase_dom"/>
</dbReference>
<keyword evidence="1 9" id="KW-1003">Cell membrane</keyword>
<dbReference type="GO" id="GO:0003924">
    <property type="term" value="F:GTPase activity"/>
    <property type="evidence" value="ECO:0007669"/>
    <property type="project" value="UniProtKB-UniRule"/>
</dbReference>
<evidence type="ECO:0000256" key="1">
    <source>
        <dbReference type="ARBA" id="ARBA00022475"/>
    </source>
</evidence>
<evidence type="ECO:0000256" key="9">
    <source>
        <dbReference type="HAMAP-Rule" id="MF_00920"/>
    </source>
</evidence>
<name>A0A2H6CR56_TETHA</name>
<accession>A0A2H6CR56</accession>
<dbReference type="PANTHER" id="PTHR43134:SF1">
    <property type="entry name" value="SIGNAL RECOGNITION PARTICLE RECEPTOR SUBUNIT ALPHA"/>
    <property type="match status" value="1"/>
</dbReference>
<dbReference type="Proteomes" id="UP000236214">
    <property type="component" value="Unassembled WGS sequence"/>
</dbReference>
<dbReference type="InterPro" id="IPR003593">
    <property type="entry name" value="AAA+_ATPase"/>
</dbReference>
<evidence type="ECO:0000256" key="2">
    <source>
        <dbReference type="ARBA" id="ARBA00022490"/>
    </source>
</evidence>
<dbReference type="SUPFAM" id="SSF47364">
    <property type="entry name" value="Domain of the SRP/SRP receptor G-proteins"/>
    <property type="match status" value="1"/>
</dbReference>
<feature type="domain" description="SRP54-type proteins GTP-binding" evidence="11">
    <location>
        <begin position="356"/>
        <end position="369"/>
    </location>
</feature>
<comment type="similarity">
    <text evidence="9">Belongs to the GTP-binding SRP family. FtsY subfamily.</text>
</comment>
<feature type="compositionally biased region" description="Basic and acidic residues" evidence="10">
    <location>
        <begin position="1"/>
        <end position="22"/>
    </location>
</feature>
<reference evidence="12 13" key="1">
    <citation type="submission" date="2016-05" db="EMBL/GenBank/DDBJ databases">
        <title>Whole genome sequencing of Tetragenococcus halophilus subsp. halophilus NISL 7118.</title>
        <authorList>
            <person name="Shiwa Y."/>
            <person name="Nishimura I."/>
            <person name="Yoshikawa H."/>
            <person name="Koyama Y."/>
            <person name="Oguma T."/>
        </authorList>
    </citation>
    <scope>NUCLEOTIDE SEQUENCE [LARGE SCALE GENOMIC DNA]</scope>
    <source>
        <strain evidence="12 13">NISL 7118</strain>
    </source>
</reference>
<evidence type="ECO:0000256" key="5">
    <source>
        <dbReference type="ARBA" id="ARBA00023134"/>
    </source>
</evidence>
<gene>
    <name evidence="9 12" type="primary">ftsY</name>
    <name evidence="12" type="ORF">TEHN7118_0281</name>
</gene>
<dbReference type="EC" id="3.6.5.4" evidence="9"/>
<dbReference type="GO" id="GO:0005047">
    <property type="term" value="F:signal recognition particle binding"/>
    <property type="evidence" value="ECO:0007669"/>
    <property type="project" value="TreeGrafter"/>
</dbReference>
<evidence type="ECO:0000256" key="7">
    <source>
        <dbReference type="ARBA" id="ARBA00023170"/>
    </source>
</evidence>
<dbReference type="InterPro" id="IPR042101">
    <property type="entry name" value="SRP54_N_sf"/>
</dbReference>
<dbReference type="GO" id="GO:0005886">
    <property type="term" value="C:plasma membrane"/>
    <property type="evidence" value="ECO:0007669"/>
    <property type="project" value="UniProtKB-SubCell"/>
</dbReference>
<feature type="binding site" evidence="9">
    <location>
        <begin position="189"/>
        <end position="196"/>
    </location>
    <ligand>
        <name>GTP</name>
        <dbReference type="ChEBI" id="CHEBI:37565"/>
    </ligand>
</feature>
<comment type="subcellular location">
    <subcellularLocation>
        <location evidence="9">Cell membrane</location>
        <topology evidence="9">Peripheral membrane protein</topology>
        <orientation evidence="9">Cytoplasmic side</orientation>
    </subcellularLocation>
    <subcellularLocation>
        <location evidence="9">Cytoplasm</location>
    </subcellularLocation>
</comment>
<proteinExistence type="inferred from homology"/>
<feature type="binding site" evidence="9">
    <location>
        <begin position="335"/>
        <end position="338"/>
    </location>
    <ligand>
        <name>GTP</name>
        <dbReference type="ChEBI" id="CHEBI:37565"/>
    </ligand>
</feature>
<evidence type="ECO:0000256" key="10">
    <source>
        <dbReference type="SAM" id="MobiDB-lite"/>
    </source>
</evidence>
<evidence type="ECO:0000259" key="11">
    <source>
        <dbReference type="PROSITE" id="PS00300"/>
    </source>
</evidence>
<dbReference type="InterPro" id="IPR013822">
    <property type="entry name" value="Signal_recog_particl_SRP54_hlx"/>
</dbReference>
<dbReference type="SMART" id="SM00382">
    <property type="entry name" value="AAA"/>
    <property type="match status" value="1"/>
</dbReference>
<feature type="binding site" evidence="9">
    <location>
        <begin position="271"/>
        <end position="275"/>
    </location>
    <ligand>
        <name>GTP</name>
        <dbReference type="ChEBI" id="CHEBI:37565"/>
    </ligand>
</feature>
<dbReference type="InterPro" id="IPR027417">
    <property type="entry name" value="P-loop_NTPase"/>
</dbReference>
<dbReference type="GO" id="GO:0006614">
    <property type="term" value="P:SRP-dependent cotranslational protein targeting to membrane"/>
    <property type="evidence" value="ECO:0007669"/>
    <property type="project" value="InterPro"/>
</dbReference>
<keyword evidence="6 9" id="KW-0472">Membrane</keyword>
<keyword evidence="5 9" id="KW-0342">GTP-binding</keyword>
<dbReference type="PANTHER" id="PTHR43134">
    <property type="entry name" value="SIGNAL RECOGNITION PARTICLE RECEPTOR SUBUNIT ALPHA"/>
    <property type="match status" value="1"/>
</dbReference>
<dbReference type="PROSITE" id="PS00300">
    <property type="entry name" value="SRP54"/>
    <property type="match status" value="1"/>
</dbReference>
<sequence>MGLFDKIKHAFVKDKEEEKQTEDTTQETLEDEKTDESTETDAAKGSETEEEFEETTESTAFPVDEQEETEKIEEAPADTQKKYEKGLSKTRKTFKDRMNELFANFRSVDEDFFEEVENTLIGADVGFDTSMRIADELREEVKIKNAKKPAAVQNTIIEKLVDLYEEEGEMEVNELNEQQNDLSVFLFVGVNGTGKTTSIGKLAHQYRQEGKKVLLAAADTFRAGAIDQLVQWGERTDVEVVRGNTGSDPASVVFDAMTRAKEEQADVLLIDTAGRLQNKVNLMNELDKIKRIIKREDPSAPHEVLLVVDATTGQNAMNQAQQFKETTDVTGLVLTKLDGTAKGGIVLAIRNELHLPVKLVGLGEGIDDLEVFDPNDFVVGLFKGLLQEE</sequence>
<keyword evidence="2 9" id="KW-0963">Cytoplasm</keyword>
<dbReference type="HAMAP" id="MF_00920">
    <property type="entry name" value="FtsY"/>
    <property type="match status" value="1"/>
</dbReference>
<dbReference type="SMART" id="SM00963">
    <property type="entry name" value="SRP54_N"/>
    <property type="match status" value="1"/>
</dbReference>
<comment type="catalytic activity">
    <reaction evidence="8 9">
        <text>GTP + H2O = GDP + phosphate + H(+)</text>
        <dbReference type="Rhea" id="RHEA:19669"/>
        <dbReference type="ChEBI" id="CHEBI:15377"/>
        <dbReference type="ChEBI" id="CHEBI:15378"/>
        <dbReference type="ChEBI" id="CHEBI:37565"/>
        <dbReference type="ChEBI" id="CHEBI:43474"/>
        <dbReference type="ChEBI" id="CHEBI:58189"/>
        <dbReference type="EC" id="3.6.5.4"/>
    </reaction>
</comment>
<evidence type="ECO:0000313" key="12">
    <source>
        <dbReference type="EMBL" id="GBD67475.1"/>
    </source>
</evidence>
<evidence type="ECO:0000256" key="8">
    <source>
        <dbReference type="ARBA" id="ARBA00048027"/>
    </source>
</evidence>
<comment type="function">
    <text evidence="9">Involved in targeting and insertion of nascent membrane proteins into the cytoplasmic membrane. Acts as a receptor for the complex formed by the signal recognition particle (SRP) and the ribosome-nascent chain (RNC).</text>
</comment>
<keyword evidence="4 9" id="KW-0378">Hydrolase</keyword>
<dbReference type="EMBL" id="BDEC01000009">
    <property type="protein sequence ID" value="GBD67475.1"/>
    <property type="molecule type" value="Genomic_DNA"/>
</dbReference>
<evidence type="ECO:0000256" key="3">
    <source>
        <dbReference type="ARBA" id="ARBA00022741"/>
    </source>
</evidence>
<dbReference type="Gene3D" id="3.40.50.300">
    <property type="entry name" value="P-loop containing nucleotide triphosphate hydrolases"/>
    <property type="match status" value="1"/>
</dbReference>
<dbReference type="NCBIfam" id="TIGR00064">
    <property type="entry name" value="ftsY"/>
    <property type="match status" value="1"/>
</dbReference>
<dbReference type="FunFam" id="3.40.50.300:FF:000053">
    <property type="entry name" value="Signal recognition particle receptor FtsY"/>
    <property type="match status" value="1"/>
</dbReference>
<evidence type="ECO:0000256" key="4">
    <source>
        <dbReference type="ARBA" id="ARBA00022801"/>
    </source>
</evidence>
<dbReference type="InterPro" id="IPR036225">
    <property type="entry name" value="SRP/SRP_N"/>
</dbReference>
<protein>
    <recommendedName>
        <fullName evidence="9">Signal recognition particle receptor FtsY</fullName>
        <shortName evidence="9">SRP receptor</shortName>
        <ecNumber evidence="9">3.6.5.4</ecNumber>
    </recommendedName>
</protein>
<dbReference type="Pfam" id="PF00448">
    <property type="entry name" value="SRP54"/>
    <property type="match status" value="1"/>
</dbReference>
<dbReference type="RefSeq" id="WP_103103296.1">
    <property type="nucleotide sequence ID" value="NZ_BDEC01000009.1"/>
</dbReference>
<dbReference type="GO" id="GO:0005737">
    <property type="term" value="C:cytoplasm"/>
    <property type="evidence" value="ECO:0007669"/>
    <property type="project" value="UniProtKB-SubCell"/>
</dbReference>
<evidence type="ECO:0000256" key="6">
    <source>
        <dbReference type="ARBA" id="ARBA00023136"/>
    </source>
</evidence>
<dbReference type="Gene3D" id="1.20.120.140">
    <property type="entry name" value="Signal recognition particle SRP54, nucleotide-binding domain"/>
    <property type="match status" value="1"/>
</dbReference>
<dbReference type="GO" id="GO:0005525">
    <property type="term" value="F:GTP binding"/>
    <property type="evidence" value="ECO:0007669"/>
    <property type="project" value="UniProtKB-UniRule"/>
</dbReference>
<dbReference type="AlphaFoldDB" id="A0A2H6CR56"/>
<dbReference type="CDD" id="cd17874">
    <property type="entry name" value="FtsY"/>
    <property type="match status" value="1"/>
</dbReference>
<comment type="subunit">
    <text evidence="9">Part of the signal recognition particle protein translocation system, which is composed of SRP and FtsY.</text>
</comment>
<dbReference type="InterPro" id="IPR004390">
    <property type="entry name" value="SR_rcpt_FtsY"/>
</dbReference>